<sequence length="239" mass="27667">MTIRIQQIASSELWSQKYLLGDTWIFGQNRTKIPSRHTGSPTREQWRIIHQPSTYSHQRINSNTLAKIPKFSKHSFSLNSNFGIGGSSAKAPHSLWAREALGLNLRCAKSSKNEEEEICIHMNDGHDVENPFPKHFNPKRPCTKSPLYLDLGLKFSLSLFLKQVLSCFDVALYNLTPLLNNLYGEELGIQEFCMFYTMRKIFDPYYLFQWRPKMEIGKEIFSDLEFKIFHPLASIAMTV</sequence>
<accession>A0A498HPV6</accession>
<reference evidence="1 2" key="1">
    <citation type="submission" date="2018-10" db="EMBL/GenBank/DDBJ databases">
        <title>A high-quality apple genome assembly.</title>
        <authorList>
            <person name="Hu J."/>
        </authorList>
    </citation>
    <scope>NUCLEOTIDE SEQUENCE [LARGE SCALE GENOMIC DNA]</scope>
    <source>
        <strain evidence="2">cv. HFTH1</strain>
        <tissue evidence="1">Young leaf</tissue>
    </source>
</reference>
<name>A0A498HPV6_MALDO</name>
<evidence type="ECO:0000313" key="1">
    <source>
        <dbReference type="EMBL" id="RXH71211.1"/>
    </source>
</evidence>
<protein>
    <submittedName>
        <fullName evidence="1">Uncharacterized protein</fullName>
    </submittedName>
</protein>
<dbReference type="AlphaFoldDB" id="A0A498HPV6"/>
<proteinExistence type="predicted"/>
<organism evidence="1 2">
    <name type="scientific">Malus domestica</name>
    <name type="common">Apple</name>
    <name type="synonym">Pyrus malus</name>
    <dbReference type="NCBI Taxonomy" id="3750"/>
    <lineage>
        <taxon>Eukaryota</taxon>
        <taxon>Viridiplantae</taxon>
        <taxon>Streptophyta</taxon>
        <taxon>Embryophyta</taxon>
        <taxon>Tracheophyta</taxon>
        <taxon>Spermatophyta</taxon>
        <taxon>Magnoliopsida</taxon>
        <taxon>eudicotyledons</taxon>
        <taxon>Gunneridae</taxon>
        <taxon>Pentapetalae</taxon>
        <taxon>rosids</taxon>
        <taxon>fabids</taxon>
        <taxon>Rosales</taxon>
        <taxon>Rosaceae</taxon>
        <taxon>Amygdaloideae</taxon>
        <taxon>Maleae</taxon>
        <taxon>Malus</taxon>
    </lineage>
</organism>
<comment type="caution">
    <text evidence="1">The sequence shown here is derived from an EMBL/GenBank/DDBJ whole genome shotgun (WGS) entry which is preliminary data.</text>
</comment>
<dbReference type="Proteomes" id="UP000290289">
    <property type="component" value="Chromosome 16"/>
</dbReference>
<dbReference type="EMBL" id="RDQH01000342">
    <property type="protein sequence ID" value="RXH71211.1"/>
    <property type="molecule type" value="Genomic_DNA"/>
</dbReference>
<keyword evidence="2" id="KW-1185">Reference proteome</keyword>
<evidence type="ECO:0000313" key="2">
    <source>
        <dbReference type="Proteomes" id="UP000290289"/>
    </source>
</evidence>
<gene>
    <name evidence="1" type="ORF">DVH24_018566</name>
</gene>